<dbReference type="AlphaFoldDB" id="A0A7X3CM40"/>
<evidence type="ECO:0000313" key="2">
    <source>
        <dbReference type="EMBL" id="MUG44429.1"/>
    </source>
</evidence>
<comment type="caution">
    <text evidence="2">The sequence shown here is derived from an EMBL/GenBank/DDBJ whole genome shotgun (WGS) entry which is preliminary data.</text>
</comment>
<dbReference type="EMBL" id="WNZW01000001">
    <property type="protein sequence ID" value="MUG44429.1"/>
    <property type="molecule type" value="Genomic_DNA"/>
</dbReference>
<feature type="coiled-coil region" evidence="1">
    <location>
        <begin position="1"/>
        <end position="52"/>
    </location>
</feature>
<evidence type="ECO:0000256" key="1">
    <source>
        <dbReference type="SAM" id="Coils"/>
    </source>
</evidence>
<dbReference type="OrthoDB" id="2664580at2"/>
<protein>
    <submittedName>
        <fullName evidence="2">Aspartyl-phosphate phosphatase Spo0E family protein</fullName>
    </submittedName>
</protein>
<dbReference type="Proteomes" id="UP000447876">
    <property type="component" value="Unassembled WGS sequence"/>
</dbReference>
<organism evidence="2 3">
    <name type="scientific">Paenibacillus woosongensis</name>
    <dbReference type="NCBI Taxonomy" id="307580"/>
    <lineage>
        <taxon>Bacteria</taxon>
        <taxon>Bacillati</taxon>
        <taxon>Bacillota</taxon>
        <taxon>Bacilli</taxon>
        <taxon>Bacillales</taxon>
        <taxon>Paenibacillaceae</taxon>
        <taxon>Paenibacillus</taxon>
    </lineage>
</organism>
<evidence type="ECO:0000313" key="3">
    <source>
        <dbReference type="Proteomes" id="UP000447876"/>
    </source>
</evidence>
<dbReference type="RefSeq" id="WP_155609817.1">
    <property type="nucleotide sequence ID" value="NZ_WNZW01000001.1"/>
</dbReference>
<accession>A0A7X3CM40</accession>
<keyword evidence="1" id="KW-0175">Coiled coil</keyword>
<name>A0A7X3CM40_9BACL</name>
<sequence length="60" mass="7079">MKEWTELFEVEKQKLNQLGNESLADGVPLHENDALQDQSRRVDELIVQLQKRAGFKRRSR</sequence>
<proteinExistence type="predicted"/>
<gene>
    <name evidence="2" type="ORF">GNP95_05380</name>
</gene>
<reference evidence="2 3" key="1">
    <citation type="submission" date="2019-11" db="EMBL/GenBank/DDBJ databases">
        <title>Draft genome sequences of five Paenibacillus species of dairy origin.</title>
        <authorList>
            <person name="Olajide A.M."/>
            <person name="Chen S."/>
            <person name="Lapointe G."/>
        </authorList>
    </citation>
    <scope>NUCLEOTIDE SEQUENCE [LARGE SCALE GENOMIC DNA]</scope>
    <source>
        <strain evidence="2 3">12CR55</strain>
    </source>
</reference>